<dbReference type="PANTHER" id="PTHR22973">
    <property type="entry name" value="LD35087P"/>
    <property type="match status" value="1"/>
</dbReference>
<accession>A0A0K2UBC9</accession>
<dbReference type="EMBL" id="HACA01017999">
    <property type="protein sequence ID" value="CDW35360.1"/>
    <property type="molecule type" value="Transcribed_RNA"/>
</dbReference>
<dbReference type="SUPFAM" id="SSF101576">
    <property type="entry name" value="Supernatant protein factor (SPF), C-terminal domain"/>
    <property type="match status" value="1"/>
</dbReference>
<dbReference type="GO" id="GO:0000062">
    <property type="term" value="F:fatty-acyl-CoA binding"/>
    <property type="evidence" value="ECO:0007669"/>
    <property type="project" value="InterPro"/>
</dbReference>
<dbReference type="PROSITE" id="PS51228">
    <property type="entry name" value="ACB_2"/>
    <property type="match status" value="1"/>
</dbReference>
<dbReference type="AlphaFoldDB" id="A0A0K2UBC9"/>
<reference evidence="5" key="1">
    <citation type="submission" date="2014-05" db="EMBL/GenBank/DDBJ databases">
        <authorList>
            <person name="Chronopoulou M."/>
        </authorList>
    </citation>
    <scope>NUCLEOTIDE SEQUENCE</scope>
    <source>
        <tissue evidence="5">Whole organism</tissue>
    </source>
</reference>
<dbReference type="SUPFAM" id="SSF47027">
    <property type="entry name" value="Acyl-CoA binding protein"/>
    <property type="match status" value="1"/>
</dbReference>
<proteinExistence type="predicted"/>
<feature type="compositionally biased region" description="Basic and acidic residues" evidence="2">
    <location>
        <begin position="138"/>
        <end position="165"/>
    </location>
</feature>
<organism evidence="5">
    <name type="scientific">Lepeophtheirus salmonis</name>
    <name type="common">Salmon louse</name>
    <name type="synonym">Caligus salmonis</name>
    <dbReference type="NCBI Taxonomy" id="72036"/>
    <lineage>
        <taxon>Eukaryota</taxon>
        <taxon>Metazoa</taxon>
        <taxon>Ecdysozoa</taxon>
        <taxon>Arthropoda</taxon>
        <taxon>Crustacea</taxon>
        <taxon>Multicrustacea</taxon>
        <taxon>Hexanauplia</taxon>
        <taxon>Copepoda</taxon>
        <taxon>Siphonostomatoida</taxon>
        <taxon>Caligidae</taxon>
        <taxon>Lepeophtheirus</taxon>
    </lineage>
</organism>
<dbReference type="InterPro" id="IPR035984">
    <property type="entry name" value="Acyl-CoA-binding_sf"/>
</dbReference>
<feature type="region of interest" description="Disordered" evidence="2">
    <location>
        <begin position="124"/>
        <end position="165"/>
    </location>
</feature>
<evidence type="ECO:0000259" key="3">
    <source>
        <dbReference type="PROSITE" id="PS50866"/>
    </source>
</evidence>
<dbReference type="GO" id="GO:0000139">
    <property type="term" value="C:Golgi membrane"/>
    <property type="evidence" value="ECO:0007669"/>
    <property type="project" value="TreeGrafter"/>
</dbReference>
<dbReference type="Pfam" id="PF00887">
    <property type="entry name" value="ACBP"/>
    <property type="match status" value="1"/>
</dbReference>
<dbReference type="Pfam" id="PF13897">
    <property type="entry name" value="GOLD_2"/>
    <property type="match status" value="1"/>
</dbReference>
<feature type="region of interest" description="Disordered" evidence="2">
    <location>
        <begin position="273"/>
        <end position="295"/>
    </location>
</feature>
<evidence type="ECO:0000259" key="4">
    <source>
        <dbReference type="PROSITE" id="PS51228"/>
    </source>
</evidence>
<evidence type="ECO:0000256" key="1">
    <source>
        <dbReference type="ARBA" id="ARBA00022990"/>
    </source>
</evidence>
<evidence type="ECO:0000256" key="2">
    <source>
        <dbReference type="SAM" id="MobiDB-lite"/>
    </source>
</evidence>
<dbReference type="Gene3D" id="1.20.80.10">
    <property type="match status" value="1"/>
</dbReference>
<dbReference type="InterPro" id="IPR014352">
    <property type="entry name" value="FERM/acyl-CoA-bd_prot_sf"/>
</dbReference>
<dbReference type="InterPro" id="IPR000582">
    <property type="entry name" value="Acyl-CoA-binding_protein"/>
</dbReference>
<feature type="domain" description="ACB" evidence="4">
    <location>
        <begin position="23"/>
        <end position="115"/>
    </location>
</feature>
<evidence type="ECO:0000313" key="5">
    <source>
        <dbReference type="EMBL" id="CDW35360.1"/>
    </source>
</evidence>
<keyword evidence="1" id="KW-0007">Acetylation</keyword>
<dbReference type="PANTHER" id="PTHR22973:SF12">
    <property type="entry name" value="LD35087P"/>
    <property type="match status" value="1"/>
</dbReference>
<protein>
    <submittedName>
        <fullName evidence="5">Putative LOC100879661 [Megachile rotundata]</fullName>
    </submittedName>
</protein>
<dbReference type="OrthoDB" id="5839451at2759"/>
<dbReference type="PROSITE" id="PS50866">
    <property type="entry name" value="GOLD"/>
    <property type="match status" value="1"/>
</dbReference>
<dbReference type="InterPro" id="IPR052269">
    <property type="entry name" value="Golgi-PI4KB_interaction"/>
</dbReference>
<feature type="domain" description="GOLD" evidence="3">
    <location>
        <begin position="322"/>
        <end position="476"/>
    </location>
</feature>
<feature type="compositionally biased region" description="Acidic residues" evidence="2">
    <location>
        <begin position="276"/>
        <end position="295"/>
    </location>
</feature>
<sequence>MLLFLDSEKIEGMSMSCLEDPSLCAIYREALRFFKGDEGRRRLECSYEDQVRLVAYTQQVVHGSFSPEKVSPLGTLDVIGKDRRNAWKKLSGMKKEEAMKKFSDSILELFPEFKTLISELIDKQKNETSTTTENEEKEELKAEEAEKKAHEEAQQCRERQLQEDQRRQIQDALNKQTFSQFKAFAEQQYPNNPDQQAILIKRLQVQYYYQYMQQVYQNHNQMENSSQTTTTIAEQINVTPNKLCDMVSNLNITPADGKGEEVGVQVESEVYFQEEGAIDDRDDSDNFDEDEEDDEDHVCSDECGFCSCEEFLPANMWTKKDIDLFKDSIRMSGGDSIIKVGQGETATVRVPTRDDGGSALFWEFATDSYDIAFGLFFEWSKSEDEQHVTVHVSDSEDEDLNDDESFNECDPERASAAALLDKRPQMSIIVPIYRRDCHEEVYAGSHTYPGQGVYLLKFDNTFSLWRSKTLYYRVYYTQ</sequence>
<dbReference type="InterPro" id="IPR009038">
    <property type="entry name" value="GOLD_dom"/>
</dbReference>
<name>A0A0K2UBC9_LEPSM</name>
<dbReference type="Gene3D" id="2.60.120.680">
    <property type="entry name" value="GOLD domain"/>
    <property type="match status" value="1"/>
</dbReference>
<dbReference type="InterPro" id="IPR036598">
    <property type="entry name" value="GOLD_dom_sf"/>
</dbReference>